<comment type="caution">
    <text evidence="3">The sequence shown here is derived from an EMBL/GenBank/DDBJ whole genome shotgun (WGS) entry which is preliminary data.</text>
</comment>
<proteinExistence type="predicted"/>
<evidence type="ECO:0000256" key="2">
    <source>
        <dbReference type="SAM" id="Phobius"/>
    </source>
</evidence>
<sequence>MQKLIQQAQLAAQPSSFAEGDGGEEDEYDSEGFIHDAFQLIDYVSALLMRLIHQTAVGEYWLTNVMAVLVARVAKIKALLTDVKLGANESIAVGTEHLKDAQTSSRSSHSFSININADEEECEEALRIIDADTKEGLTSEEDARISAYCVTQNKFRSGLNSAIKYILSSLLFTNRSGLPVTNYETMLFQDRDLEYSASSDRNVLNTAQSALSIVDQTLKNTKDRLKENPPQVNGKIPTYFEWAFLEMTDKKAAIGAGGTSYSKLSQSMENVQIFSMADIAEVMIALFVASPILISDFTNFRSMIALSGGVEDVVTSYEEGQFGAFLRLYTREFEQGAKQRETLLLSTAFSQQRFSRCKLLADGNGRWGRANRQLQRAPTLPQIQPTSEHNGEEVVQEKLDYCVIQMEKWIVDETSVTVSCKTYVWSLMAITAVLVGGGLAMGLAVGQRIDGVDPFNLATYTWALAAFIIVVFKSMWVESWTWSDFLRQRVRCRSVSELAAATNLDYQLIMAKLLHDDCNGSILVTRGPYNTIFRNQSNDGGDGFSIDQPLSAETLMLSGIALLKVLTPRGHAVVCLDYRCGTLLTILEHRRGTDNSRLVCEDLSRIPRGRDSADQKAQELISLRLKKMENFKWKRVQGLWEFQNAGIVFE</sequence>
<keyword evidence="2" id="KW-0472">Membrane</keyword>
<dbReference type="EMBL" id="LVVK01000003">
    <property type="protein sequence ID" value="OPB46175.1"/>
    <property type="molecule type" value="Genomic_DNA"/>
</dbReference>
<keyword evidence="2" id="KW-0812">Transmembrane</keyword>
<evidence type="ECO:0000313" key="4">
    <source>
        <dbReference type="Proteomes" id="UP000191004"/>
    </source>
</evidence>
<accession>A0A1T3CYW1</accession>
<feature type="transmembrane region" description="Helical" evidence="2">
    <location>
        <begin position="457"/>
        <end position="477"/>
    </location>
</feature>
<dbReference type="Proteomes" id="UP000191004">
    <property type="component" value="Unassembled WGS sequence"/>
</dbReference>
<dbReference type="OrthoDB" id="5135168at2759"/>
<gene>
    <name evidence="3" type="ORF">A0O28_0062960</name>
</gene>
<organism evidence="3 4">
    <name type="scientific">Trichoderma guizhouense</name>
    <dbReference type="NCBI Taxonomy" id="1491466"/>
    <lineage>
        <taxon>Eukaryota</taxon>
        <taxon>Fungi</taxon>
        <taxon>Dikarya</taxon>
        <taxon>Ascomycota</taxon>
        <taxon>Pezizomycotina</taxon>
        <taxon>Sordariomycetes</taxon>
        <taxon>Hypocreomycetidae</taxon>
        <taxon>Hypocreales</taxon>
        <taxon>Hypocreaceae</taxon>
        <taxon>Trichoderma</taxon>
    </lineage>
</organism>
<evidence type="ECO:0000256" key="1">
    <source>
        <dbReference type="SAM" id="MobiDB-lite"/>
    </source>
</evidence>
<protein>
    <submittedName>
        <fullName evidence="3">Uncharacterized protein</fullName>
    </submittedName>
</protein>
<feature type="region of interest" description="Disordered" evidence="1">
    <location>
        <begin position="7"/>
        <end position="28"/>
    </location>
</feature>
<feature type="transmembrane region" description="Helical" evidence="2">
    <location>
        <begin position="423"/>
        <end position="445"/>
    </location>
</feature>
<keyword evidence="2" id="KW-1133">Transmembrane helix</keyword>
<reference evidence="3 4" key="1">
    <citation type="submission" date="2016-04" db="EMBL/GenBank/DDBJ databases">
        <title>Multiple horizontal gene transfer events from other fungi enriched the ability of the initially mycotrophic fungus Trichoderma (Ascomycota) to feed on dead plant biomass.</title>
        <authorList>
            <person name="Atanasova L."/>
            <person name="Chenthamara K."/>
            <person name="Zhang J."/>
            <person name="Grujic M."/>
            <person name="Henrissat B."/>
            <person name="Kuo A."/>
            <person name="Aertz A."/>
            <person name="Salamov A."/>
            <person name="Lipzen A."/>
            <person name="Labutti K."/>
            <person name="Barry K."/>
            <person name="Miao Y."/>
            <person name="Rahimi M.J."/>
            <person name="Shen Q."/>
            <person name="Grigoriev I.V."/>
            <person name="Kubicek C.P."/>
            <person name="Druzhinina I.S."/>
        </authorList>
    </citation>
    <scope>NUCLEOTIDE SEQUENCE [LARGE SCALE GENOMIC DNA]</scope>
    <source>
        <strain evidence="3 4">NJAU 4742</strain>
    </source>
</reference>
<keyword evidence="4" id="KW-1185">Reference proteome</keyword>
<dbReference type="AlphaFoldDB" id="A0A1T3CYW1"/>
<evidence type="ECO:0000313" key="3">
    <source>
        <dbReference type="EMBL" id="OPB46175.1"/>
    </source>
</evidence>
<name>A0A1T3CYW1_9HYPO</name>